<accession>A0A225WPE2</accession>
<organism evidence="1 2">
    <name type="scientific">Phytophthora megakarya</name>
    <dbReference type="NCBI Taxonomy" id="4795"/>
    <lineage>
        <taxon>Eukaryota</taxon>
        <taxon>Sar</taxon>
        <taxon>Stramenopiles</taxon>
        <taxon>Oomycota</taxon>
        <taxon>Peronosporomycetes</taxon>
        <taxon>Peronosporales</taxon>
        <taxon>Peronosporaceae</taxon>
        <taxon>Phytophthora</taxon>
    </lineage>
</organism>
<evidence type="ECO:0000313" key="2">
    <source>
        <dbReference type="Proteomes" id="UP000198211"/>
    </source>
</evidence>
<sequence>MSRSTWKDCWTFDSRTRDFTAWQIRIRALLEAEDVWDIMCGECVYSPLWILRRRQDFIARDKKAFHLLINSLDDATVKVMGKYQYSWSVYELMKRVYASKGTVSIYHARNNFHNVKYKGGEDMQSHINDLEETAETFARFGRSVDDEEKLMLMLGSLSESWKNLMMMCQNHDGLKRRDLQTKRLLEMDTRKHSHLSLEQQAHLASSISTEQHCECRTLHSTKSAHFG</sequence>
<protein>
    <submittedName>
        <fullName evidence="1">Retrovirus-related Pol Polyprotein from transposon TNT 1-94</fullName>
    </submittedName>
</protein>
<comment type="caution">
    <text evidence="1">The sequence shown here is derived from an EMBL/GenBank/DDBJ whole genome shotgun (WGS) entry which is preliminary data.</text>
</comment>
<dbReference type="Pfam" id="PF14223">
    <property type="entry name" value="Retrotran_gag_2"/>
    <property type="match status" value="1"/>
</dbReference>
<proteinExistence type="predicted"/>
<dbReference type="Proteomes" id="UP000198211">
    <property type="component" value="Unassembled WGS sequence"/>
</dbReference>
<reference evidence="2" key="1">
    <citation type="submission" date="2017-03" db="EMBL/GenBank/DDBJ databases">
        <title>Phytopthora megakarya and P. palmivora, two closely related causual agents of cacao black pod achieved similar genome size and gene model numbers by different mechanisms.</title>
        <authorList>
            <person name="Ali S."/>
            <person name="Shao J."/>
            <person name="Larry D.J."/>
            <person name="Kronmiller B."/>
            <person name="Shen D."/>
            <person name="Strem M.D."/>
            <person name="Melnick R.L."/>
            <person name="Guiltinan M.J."/>
            <person name="Tyler B.M."/>
            <person name="Meinhardt L.W."/>
            <person name="Bailey B.A."/>
        </authorList>
    </citation>
    <scope>NUCLEOTIDE SEQUENCE [LARGE SCALE GENOMIC DNA]</scope>
    <source>
        <strain evidence="2">zdho120</strain>
    </source>
</reference>
<name>A0A225WPE2_9STRA</name>
<keyword evidence="2" id="KW-1185">Reference proteome</keyword>
<evidence type="ECO:0000313" key="1">
    <source>
        <dbReference type="EMBL" id="OWZ18979.1"/>
    </source>
</evidence>
<dbReference type="EMBL" id="NBNE01000507">
    <property type="protein sequence ID" value="OWZ18979.1"/>
    <property type="molecule type" value="Genomic_DNA"/>
</dbReference>
<dbReference type="AlphaFoldDB" id="A0A225WPE2"/>
<gene>
    <name evidence="1" type="ORF">PHMEG_0006840</name>
</gene>
<dbReference type="OrthoDB" id="122594at2759"/>